<proteinExistence type="predicted"/>
<evidence type="ECO:0000313" key="3">
    <source>
        <dbReference type="Proteomes" id="UP000262582"/>
    </source>
</evidence>
<reference evidence="1 3" key="2">
    <citation type="submission" date="2018-08" db="EMBL/GenBank/DDBJ databases">
        <title>Complete genome of the Arcobacter ellisii type strain LMG 26155.</title>
        <authorList>
            <person name="Miller W.G."/>
            <person name="Yee E."/>
            <person name="Bono J.L."/>
        </authorList>
    </citation>
    <scope>NUCLEOTIDE SEQUENCE [LARGE SCALE GENOMIC DNA]</scope>
    <source>
        <strain evidence="1 3">LMG 26155</strain>
    </source>
</reference>
<protein>
    <submittedName>
        <fullName evidence="1">DUF2958 domain-containing protein</fullName>
    </submittedName>
</protein>
<reference evidence="2 4" key="1">
    <citation type="submission" date="2017-09" db="EMBL/GenBank/DDBJ databases">
        <title>Genomics of the genus Arcobacter.</title>
        <authorList>
            <person name="Perez-Cataluna A."/>
            <person name="Figueras M.J."/>
            <person name="Salas-Masso N."/>
        </authorList>
    </citation>
    <scope>NUCLEOTIDE SEQUENCE [LARGE SCALE GENOMIC DNA]</scope>
    <source>
        <strain evidence="2 4">CECT 7837</strain>
    </source>
</reference>
<dbReference type="AlphaFoldDB" id="A0A347UA47"/>
<dbReference type="EMBL" id="CP032097">
    <property type="protein sequence ID" value="AXX95725.1"/>
    <property type="molecule type" value="Genomic_DNA"/>
</dbReference>
<dbReference type="EMBL" id="NXIG01000004">
    <property type="protein sequence ID" value="RXI31403.1"/>
    <property type="molecule type" value="Genomic_DNA"/>
</dbReference>
<dbReference type="Proteomes" id="UP000262582">
    <property type="component" value="Chromosome"/>
</dbReference>
<organism evidence="2 4">
    <name type="scientific">Arcobacter ellisii</name>
    <dbReference type="NCBI Taxonomy" id="913109"/>
    <lineage>
        <taxon>Bacteria</taxon>
        <taxon>Pseudomonadati</taxon>
        <taxon>Campylobacterota</taxon>
        <taxon>Epsilonproteobacteria</taxon>
        <taxon>Campylobacterales</taxon>
        <taxon>Arcobacteraceae</taxon>
        <taxon>Arcobacter</taxon>
    </lineage>
</organism>
<dbReference type="RefSeq" id="WP_118917893.1">
    <property type="nucleotide sequence ID" value="NZ_CP032097.1"/>
</dbReference>
<keyword evidence="3" id="KW-1185">Reference proteome</keyword>
<name>A0A347UA47_9BACT</name>
<accession>A0A347UA47</accession>
<gene>
    <name evidence="1" type="ORF">AELL_2083</name>
    <name evidence="2" type="ORF">CP962_04625</name>
</gene>
<dbReference type="Pfam" id="PF11171">
    <property type="entry name" value="DUF2958"/>
    <property type="match status" value="1"/>
</dbReference>
<sequence>MNKLIPNELLKNIPELYETEEQNDPIAYVKLFLDGWTWYITEIISMDKNICFGYVESPFCSGELGYFSLEEIKSIKGTLGIGVERDLSFKPTKLSVIKKAL</sequence>
<dbReference type="KEGG" id="aell:AELL_2083"/>
<evidence type="ECO:0000313" key="1">
    <source>
        <dbReference type="EMBL" id="AXX95725.1"/>
    </source>
</evidence>
<dbReference type="Proteomes" id="UP000290588">
    <property type="component" value="Unassembled WGS sequence"/>
</dbReference>
<dbReference type="OrthoDB" id="1070337at2"/>
<dbReference type="InterPro" id="IPR021341">
    <property type="entry name" value="DUF2958"/>
</dbReference>
<evidence type="ECO:0000313" key="2">
    <source>
        <dbReference type="EMBL" id="RXI31403.1"/>
    </source>
</evidence>
<evidence type="ECO:0000313" key="4">
    <source>
        <dbReference type="Proteomes" id="UP000290588"/>
    </source>
</evidence>